<dbReference type="Gene3D" id="1.10.3730.20">
    <property type="match status" value="1"/>
</dbReference>
<dbReference type="PANTHER" id="PTHR30561:SF0">
    <property type="entry name" value="GUANIDINIUM EXPORTER"/>
    <property type="match status" value="1"/>
</dbReference>
<dbReference type="InterPro" id="IPR000390">
    <property type="entry name" value="Small_drug/metabolite_transptr"/>
</dbReference>
<protein>
    <recommendedName>
        <fullName evidence="8">Guanidinium exporter</fullName>
    </recommendedName>
</protein>
<comment type="similarity">
    <text evidence="7">Belongs to the drug/metabolite transporter (DMT) superfamily. Small multidrug resistance (SMR) (TC 2.A.7.1) family. Gdx/SugE subfamily.</text>
</comment>
<name>A0ABS7YP10_9VIBR</name>
<keyword evidence="5 10" id="KW-1133">Transmembrane helix</keyword>
<dbReference type="EMBL" id="JAIWIU010000104">
    <property type="protein sequence ID" value="MCA2017414.1"/>
    <property type="molecule type" value="Genomic_DNA"/>
</dbReference>
<dbReference type="Pfam" id="PF00893">
    <property type="entry name" value="Multi_Drug_Res"/>
    <property type="match status" value="1"/>
</dbReference>
<proteinExistence type="inferred from homology"/>
<feature type="transmembrane region" description="Helical" evidence="10">
    <location>
        <begin position="85"/>
        <end position="104"/>
    </location>
</feature>
<dbReference type="InterPro" id="IPR037185">
    <property type="entry name" value="EmrE-like"/>
</dbReference>
<evidence type="ECO:0000256" key="6">
    <source>
        <dbReference type="ARBA" id="ARBA00023136"/>
    </source>
</evidence>
<evidence type="ECO:0000256" key="5">
    <source>
        <dbReference type="ARBA" id="ARBA00022989"/>
    </source>
</evidence>
<dbReference type="Proteomes" id="UP001199044">
    <property type="component" value="Unassembled WGS sequence"/>
</dbReference>
<dbReference type="SUPFAM" id="SSF103481">
    <property type="entry name" value="Multidrug resistance efflux transporter EmrE"/>
    <property type="match status" value="1"/>
</dbReference>
<dbReference type="InterPro" id="IPR045324">
    <property type="entry name" value="Small_multidrug_res"/>
</dbReference>
<feature type="transmembrane region" description="Helical" evidence="10">
    <location>
        <begin position="30"/>
        <end position="50"/>
    </location>
</feature>
<keyword evidence="3" id="KW-1003">Cell membrane</keyword>
<organism evidence="11 12">
    <name type="scientific">Vibrio tritonius</name>
    <dbReference type="NCBI Taxonomy" id="1435069"/>
    <lineage>
        <taxon>Bacteria</taxon>
        <taxon>Pseudomonadati</taxon>
        <taxon>Pseudomonadota</taxon>
        <taxon>Gammaproteobacteria</taxon>
        <taxon>Vibrionales</taxon>
        <taxon>Vibrionaceae</taxon>
        <taxon>Vibrio</taxon>
    </lineage>
</organism>
<evidence type="ECO:0000313" key="11">
    <source>
        <dbReference type="EMBL" id="MCA2017414.1"/>
    </source>
</evidence>
<keyword evidence="4 9" id="KW-0812">Transmembrane</keyword>
<evidence type="ECO:0000256" key="2">
    <source>
        <dbReference type="ARBA" id="ARBA00022448"/>
    </source>
</evidence>
<evidence type="ECO:0000256" key="9">
    <source>
        <dbReference type="RuleBase" id="RU003942"/>
    </source>
</evidence>
<gene>
    <name evidence="11" type="ORF">LDJ79_14920</name>
</gene>
<feature type="transmembrane region" description="Helical" evidence="10">
    <location>
        <begin position="57"/>
        <end position="79"/>
    </location>
</feature>
<keyword evidence="12" id="KW-1185">Reference proteome</keyword>
<keyword evidence="6 10" id="KW-0472">Membrane</keyword>
<evidence type="ECO:0000256" key="3">
    <source>
        <dbReference type="ARBA" id="ARBA00022475"/>
    </source>
</evidence>
<evidence type="ECO:0000313" key="12">
    <source>
        <dbReference type="Proteomes" id="UP001199044"/>
    </source>
</evidence>
<keyword evidence="2" id="KW-0813">Transport</keyword>
<dbReference type="PANTHER" id="PTHR30561">
    <property type="entry name" value="SMR FAMILY PROTON-DEPENDENT DRUG EFFLUX TRANSPORTER SUGE"/>
    <property type="match status" value="1"/>
</dbReference>
<accession>A0ABS7YP10</accession>
<evidence type="ECO:0000256" key="4">
    <source>
        <dbReference type="ARBA" id="ARBA00022692"/>
    </source>
</evidence>
<reference evidence="12" key="1">
    <citation type="submission" date="2023-07" db="EMBL/GenBank/DDBJ databases">
        <title>Molecular identification of indigenous halophilic bacteria isolated from red sea cost, biodegradation of synthetic dyes and assessment of degraded metabolite toxicity.</title>
        <authorList>
            <person name="Chaieb K."/>
            <person name="Altayb H.N."/>
        </authorList>
    </citation>
    <scope>NUCLEOTIDE SEQUENCE [LARGE SCALE GENOMIC DNA]</scope>
    <source>
        <strain evidence="12">K20</strain>
    </source>
</reference>
<evidence type="ECO:0000256" key="8">
    <source>
        <dbReference type="ARBA" id="ARBA00039168"/>
    </source>
</evidence>
<evidence type="ECO:0000256" key="10">
    <source>
        <dbReference type="SAM" id="Phobius"/>
    </source>
</evidence>
<dbReference type="RefSeq" id="WP_068718377.1">
    <property type="nucleotide sequence ID" value="NZ_AP014636.1"/>
</dbReference>
<evidence type="ECO:0000256" key="1">
    <source>
        <dbReference type="ARBA" id="ARBA00004651"/>
    </source>
</evidence>
<sequence>MSWWYLLLAGLTEIGWPIGLKFAQSESTKWMGILMAIAFMVISGSLLFLAQRTIPMGTAYAVWTGIGAAGTFLVGVLCYGDPTSMFRYIGVMFIIAGVAVLKLAH</sequence>
<comment type="caution">
    <text evidence="11">The sequence shown here is derived from an EMBL/GenBank/DDBJ whole genome shotgun (WGS) entry which is preliminary data.</text>
</comment>
<evidence type="ECO:0000256" key="7">
    <source>
        <dbReference type="ARBA" id="ARBA00038151"/>
    </source>
</evidence>
<comment type="subcellular location">
    <subcellularLocation>
        <location evidence="1 9">Cell membrane</location>
        <topology evidence="1 9">Multi-pass membrane protein</topology>
    </subcellularLocation>
</comment>